<dbReference type="Proteomes" id="UP000604825">
    <property type="component" value="Unassembled WGS sequence"/>
</dbReference>
<sequence>MRVELRSGAVGCGEAPVLPSVAAEDQPAAPDAAGRACATLADAPAAPLSVLLQDVASVLLPVHAFASKWE</sequence>
<evidence type="ECO:0000256" key="1">
    <source>
        <dbReference type="ARBA" id="ARBA00022723"/>
    </source>
</evidence>
<dbReference type="GO" id="GO:0046872">
    <property type="term" value="F:metal ion binding"/>
    <property type="evidence" value="ECO:0007669"/>
    <property type="project" value="UniProtKB-KW"/>
</dbReference>
<dbReference type="Gene3D" id="3.30.390.10">
    <property type="entry name" value="Enolase-like, N-terminal domain"/>
    <property type="match status" value="1"/>
</dbReference>
<proteinExistence type="predicted"/>
<accession>A0A811Q590</accession>
<evidence type="ECO:0000313" key="2">
    <source>
        <dbReference type="EMBL" id="CAD6251208.1"/>
    </source>
</evidence>
<gene>
    <name evidence="2" type="ORF">NCGR_LOCUS34967</name>
</gene>
<name>A0A811Q590_9POAL</name>
<comment type="caution">
    <text evidence="2">The sequence shown here is derived from an EMBL/GenBank/DDBJ whole genome shotgun (WGS) entry which is preliminary data.</text>
</comment>
<dbReference type="AlphaFoldDB" id="A0A811Q590"/>
<dbReference type="PANTHER" id="PTHR48073:SF2">
    <property type="entry name" value="O-SUCCINYLBENZOATE SYNTHASE"/>
    <property type="match status" value="1"/>
</dbReference>
<reference evidence="2" key="1">
    <citation type="submission" date="2020-10" db="EMBL/GenBank/DDBJ databases">
        <authorList>
            <person name="Han B."/>
            <person name="Lu T."/>
            <person name="Zhao Q."/>
            <person name="Huang X."/>
            <person name="Zhao Y."/>
        </authorList>
    </citation>
    <scope>NUCLEOTIDE SEQUENCE</scope>
</reference>
<organism evidence="2 3">
    <name type="scientific">Miscanthus lutarioriparius</name>
    <dbReference type="NCBI Taxonomy" id="422564"/>
    <lineage>
        <taxon>Eukaryota</taxon>
        <taxon>Viridiplantae</taxon>
        <taxon>Streptophyta</taxon>
        <taxon>Embryophyta</taxon>
        <taxon>Tracheophyta</taxon>
        <taxon>Spermatophyta</taxon>
        <taxon>Magnoliopsida</taxon>
        <taxon>Liliopsida</taxon>
        <taxon>Poales</taxon>
        <taxon>Poaceae</taxon>
        <taxon>PACMAD clade</taxon>
        <taxon>Panicoideae</taxon>
        <taxon>Andropogonodae</taxon>
        <taxon>Andropogoneae</taxon>
        <taxon>Saccharinae</taxon>
        <taxon>Miscanthus</taxon>
    </lineage>
</organism>
<dbReference type="EMBL" id="CAJGYO010000008">
    <property type="protein sequence ID" value="CAD6251208.1"/>
    <property type="molecule type" value="Genomic_DNA"/>
</dbReference>
<evidence type="ECO:0000313" key="3">
    <source>
        <dbReference type="Proteomes" id="UP000604825"/>
    </source>
</evidence>
<dbReference type="PANTHER" id="PTHR48073">
    <property type="entry name" value="O-SUCCINYLBENZOATE SYNTHASE-RELATED"/>
    <property type="match status" value="1"/>
</dbReference>
<dbReference type="InterPro" id="IPR029017">
    <property type="entry name" value="Enolase-like_N"/>
</dbReference>
<keyword evidence="1" id="KW-0479">Metal-binding</keyword>
<keyword evidence="3" id="KW-1185">Reference proteome</keyword>
<protein>
    <submittedName>
        <fullName evidence="2">Uncharacterized protein</fullName>
    </submittedName>
</protein>